<dbReference type="PANTHER" id="PTHR23070">
    <property type="entry name" value="BCS1 AAA-TYPE ATPASE"/>
    <property type="match status" value="1"/>
</dbReference>
<feature type="compositionally biased region" description="Acidic residues" evidence="1">
    <location>
        <begin position="556"/>
        <end position="568"/>
    </location>
</feature>
<dbReference type="InterPro" id="IPR027417">
    <property type="entry name" value="P-loop_NTPase"/>
</dbReference>
<name>A0A3R7M142_9TRYP</name>
<protein>
    <submittedName>
        <fullName evidence="3">Putative bcs1 aaa-type ATPase</fullName>
    </submittedName>
</protein>
<dbReference type="SMART" id="SM00382">
    <property type="entry name" value="AAA"/>
    <property type="match status" value="1"/>
</dbReference>
<dbReference type="InterPro" id="IPR050747">
    <property type="entry name" value="Mitochondrial_chaperone_BCS1"/>
</dbReference>
<comment type="caution">
    <text evidence="3">The sequence shown here is derived from an EMBL/GenBank/DDBJ whole genome shotgun (WGS) entry which is preliminary data.</text>
</comment>
<dbReference type="OrthoDB" id="10251412at2759"/>
<feature type="region of interest" description="Disordered" evidence="1">
    <location>
        <begin position="544"/>
        <end position="589"/>
    </location>
</feature>
<evidence type="ECO:0000313" key="3">
    <source>
        <dbReference type="EMBL" id="RNF24638.1"/>
    </source>
</evidence>
<dbReference type="AlphaFoldDB" id="A0A3R7M142"/>
<evidence type="ECO:0000313" key="4">
    <source>
        <dbReference type="Proteomes" id="UP000284403"/>
    </source>
</evidence>
<evidence type="ECO:0000259" key="2">
    <source>
        <dbReference type="SMART" id="SM00382"/>
    </source>
</evidence>
<feature type="non-terminal residue" evidence="3">
    <location>
        <position position="1"/>
    </location>
</feature>
<organism evidence="3 4">
    <name type="scientific">Trypanosoma conorhini</name>
    <dbReference type="NCBI Taxonomy" id="83891"/>
    <lineage>
        <taxon>Eukaryota</taxon>
        <taxon>Discoba</taxon>
        <taxon>Euglenozoa</taxon>
        <taxon>Kinetoplastea</taxon>
        <taxon>Metakinetoplastina</taxon>
        <taxon>Trypanosomatida</taxon>
        <taxon>Trypanosomatidae</taxon>
        <taxon>Trypanosoma</taxon>
    </lineage>
</organism>
<proteinExistence type="predicted"/>
<dbReference type="EMBL" id="MKKU01000098">
    <property type="protein sequence ID" value="RNF24638.1"/>
    <property type="molecule type" value="Genomic_DNA"/>
</dbReference>
<feature type="compositionally biased region" description="Polar residues" evidence="1">
    <location>
        <begin position="291"/>
        <end position="301"/>
    </location>
</feature>
<feature type="domain" description="AAA+ ATPase" evidence="2">
    <location>
        <begin position="441"/>
        <end position="676"/>
    </location>
</feature>
<dbReference type="SUPFAM" id="SSF52540">
    <property type="entry name" value="P-loop containing nucleoside triphosphate hydrolases"/>
    <property type="match status" value="1"/>
</dbReference>
<dbReference type="Proteomes" id="UP000284403">
    <property type="component" value="Unassembled WGS sequence"/>
</dbReference>
<evidence type="ECO:0000256" key="1">
    <source>
        <dbReference type="SAM" id="MobiDB-lite"/>
    </source>
</evidence>
<keyword evidence="4" id="KW-1185">Reference proteome</keyword>
<feature type="region of interest" description="Disordered" evidence="1">
    <location>
        <begin position="271"/>
        <end position="321"/>
    </location>
</feature>
<feature type="compositionally biased region" description="Basic and acidic residues" evidence="1">
    <location>
        <begin position="275"/>
        <end position="290"/>
    </location>
</feature>
<dbReference type="GeneID" id="40316076"/>
<reference evidence="3 4" key="1">
    <citation type="journal article" date="2018" name="BMC Genomics">
        <title>Genomic comparison of Trypanosoma conorhini and Trypanosoma rangeli to Trypanosoma cruzi strains of high and low virulence.</title>
        <authorList>
            <person name="Bradwell K.R."/>
            <person name="Koparde V.N."/>
            <person name="Matveyev A.V."/>
            <person name="Serrano M.G."/>
            <person name="Alves J.M."/>
            <person name="Parikh H."/>
            <person name="Huang B."/>
            <person name="Lee V."/>
            <person name="Espinosa-Alvarez O."/>
            <person name="Ortiz P.A."/>
            <person name="Costa-Martins A.G."/>
            <person name="Teixeira M.M."/>
            <person name="Buck G.A."/>
        </authorList>
    </citation>
    <scope>NUCLEOTIDE SEQUENCE [LARGE SCALE GENOMIC DNA]</scope>
    <source>
        <strain evidence="3 4">025E</strain>
    </source>
</reference>
<accession>A0A3R7M142</accession>
<feature type="compositionally biased region" description="Basic and acidic residues" evidence="1">
    <location>
        <begin position="302"/>
        <end position="312"/>
    </location>
</feature>
<dbReference type="RefSeq" id="XP_029230485.1">
    <property type="nucleotide sequence ID" value="XM_029369390.1"/>
</dbReference>
<dbReference type="Gene3D" id="3.40.50.300">
    <property type="entry name" value="P-loop containing nucleotide triphosphate hydrolases"/>
    <property type="match status" value="1"/>
</dbReference>
<dbReference type="InterPro" id="IPR003593">
    <property type="entry name" value="AAA+_ATPase"/>
</dbReference>
<gene>
    <name evidence="3" type="ORF">Tco025E_02465</name>
</gene>
<sequence>RGEGEEGEGFFLAYLRACAMSLWSWMGGPWLVDYVHGEGPLPLSTATTLFNLLQALTNSSGVSGDSSTHSYGVLMDAAFALLILSLARYACRLLTETWPSWISEKLRNFLAMDTTEDAAAVDVFMNQPEEFVFDNELLVLAIERYVSHLLECEKEAKQDGTTTDNANNERTVKVPDRLLRTAEYCYRPDAPMAGCRMSAAETLRSNFRLVMRPVDGDVVEVEPGLTVCFQQQLVPVSALRECKLVARRGPKPLMDVFIPLNFDAARRGHAFKRTQNKEEHEVTGRGRVDSDGTTSTTASNHDGSRSLNEMRDPSNATGDGKEVDRVVVQQAILRCTDKSEAGKERVMAFARRAYAWYIPIVAEPAERYYFVPSASEWRHALGVWAQQPSECSQCLHMRRFVLSTNGCGFRNLFFRQKAELLALLEDFKQKQGKFVLPGVAHQLVVLLHGMPGTGKSSVARSIAMFLNRHIVAVPIGLIQTDSTLRGILSGGVVMIDGATSEEGEDGDMAQTMPSQPQKLDVDRVVYVFEDVEAMAGVLSFPLPVPHQHLPRGSEDTAAEEEEEEEEATAGDSGSKTGSDLGRADSESQAESTDCRFSVGALKKYRRLLASDFLSPEGVLTALDATLAPSGRVIVFTTNYPEKLPELFWKPGVVTLAIHLGALAAASAMELVEHYCSAPLTPSLRARFAALFSACEAKAATEAMNPAALLHLLTVCDRAEEVLAELQRFC</sequence>